<protein>
    <submittedName>
        <fullName evidence="2">Helix-hairpin-helix domain-containing protein</fullName>
    </submittedName>
</protein>
<evidence type="ECO:0000256" key="1">
    <source>
        <dbReference type="SAM" id="MobiDB-lite"/>
    </source>
</evidence>
<dbReference type="Gene3D" id="1.10.150.320">
    <property type="entry name" value="Photosystem II 12 kDa extrinsic protein"/>
    <property type="match status" value="1"/>
</dbReference>
<organism evidence="2 3">
    <name type="scientific">Ideonella livida</name>
    <dbReference type="NCBI Taxonomy" id="2707176"/>
    <lineage>
        <taxon>Bacteria</taxon>
        <taxon>Pseudomonadati</taxon>
        <taxon>Pseudomonadota</taxon>
        <taxon>Betaproteobacteria</taxon>
        <taxon>Burkholderiales</taxon>
        <taxon>Sphaerotilaceae</taxon>
        <taxon>Ideonella</taxon>
    </lineage>
</organism>
<comment type="caution">
    <text evidence="2">The sequence shown here is derived from an EMBL/GenBank/DDBJ whole genome shotgun (WGS) entry which is preliminary data.</text>
</comment>
<accession>A0A7C9TH10</accession>
<evidence type="ECO:0000313" key="2">
    <source>
        <dbReference type="EMBL" id="NDY90181.1"/>
    </source>
</evidence>
<dbReference type="SUPFAM" id="SSF47781">
    <property type="entry name" value="RuvA domain 2-like"/>
    <property type="match status" value="1"/>
</dbReference>
<dbReference type="Pfam" id="PF12836">
    <property type="entry name" value="HHH_3"/>
    <property type="match status" value="1"/>
</dbReference>
<dbReference type="Proteomes" id="UP000484255">
    <property type="component" value="Unassembled WGS sequence"/>
</dbReference>
<proteinExistence type="predicted"/>
<sequence length="114" mass="11727">MAQGAPAASATLPAGDAPPRPPWHIDVNRASQAELEMVRGIGPQLSERILQARAAGPFRDWSDLVVRVPGLGPHTARRLSAAGLRLDGQPLAPAGETAPSAGGAPSQPKNRSTS</sequence>
<evidence type="ECO:0000313" key="3">
    <source>
        <dbReference type="Proteomes" id="UP000484255"/>
    </source>
</evidence>
<feature type="region of interest" description="Disordered" evidence="1">
    <location>
        <begin position="80"/>
        <end position="114"/>
    </location>
</feature>
<reference evidence="2 3" key="1">
    <citation type="submission" date="2020-02" db="EMBL/GenBank/DDBJ databases">
        <title>Ideonella bacterium strain TBM-1.</title>
        <authorList>
            <person name="Chen W.-M."/>
        </authorList>
    </citation>
    <scope>NUCLEOTIDE SEQUENCE [LARGE SCALE GENOMIC DNA]</scope>
    <source>
        <strain evidence="2 3">TBM-1</strain>
    </source>
</reference>
<keyword evidence="3" id="KW-1185">Reference proteome</keyword>
<name>A0A7C9TH10_9BURK</name>
<gene>
    <name evidence="2" type="ORF">G3A44_03125</name>
</gene>
<dbReference type="AlphaFoldDB" id="A0A7C9TH10"/>
<feature type="region of interest" description="Disordered" evidence="1">
    <location>
        <begin position="1"/>
        <end position="25"/>
    </location>
</feature>
<dbReference type="EMBL" id="JAAGOH010000002">
    <property type="protein sequence ID" value="NDY90181.1"/>
    <property type="molecule type" value="Genomic_DNA"/>
</dbReference>
<dbReference type="InterPro" id="IPR010994">
    <property type="entry name" value="RuvA_2-like"/>
</dbReference>